<protein>
    <recommendedName>
        <fullName evidence="4 10">Mannan endo-1,6-alpha-mannosidase</fullName>
        <ecNumber evidence="4 10">3.2.1.101</ecNumber>
    </recommendedName>
</protein>
<keyword evidence="9 10" id="KW-0326">Glycosidase</keyword>
<keyword evidence="13" id="KW-1185">Reference proteome</keyword>
<evidence type="ECO:0000256" key="9">
    <source>
        <dbReference type="ARBA" id="ARBA00023295"/>
    </source>
</evidence>
<evidence type="ECO:0000256" key="3">
    <source>
        <dbReference type="ARBA" id="ARBA00009699"/>
    </source>
</evidence>
<accession>A0A8T9BSM1</accession>
<evidence type="ECO:0000256" key="11">
    <source>
        <dbReference type="SAM" id="Phobius"/>
    </source>
</evidence>
<sequence>MRTSTLFGYGATLCSTASAITLDTTSDNVLARRNCTDGNPTASIKSAASTVAYGMMKYYTGNDTGGTPGNLPDPYYWWEAGGMFGTMIEYWYYTGDTTYNDIVEQAMISQIGTDDDYMPTNQTKTEGNDDQGFWGMAAMTAAETNFQTPAAGQPGWLALAQAVFNNYIGRWDTSTCGGGLRWQIYTFNNGYDYKNSIANGCLFNIGARLARYTGNATYADWAEKTWTWMEEIGLMSDTYAVYDGTSDTTNCTSLDHIQFSYNQGVYLFGAAMMYNYTNGSSTWQARVEGLLNSSSVYFKNSVMYEQACEDVTTTAAGAIGTCDTDQLSFKAYFSRWLAGTTKLAPFTRTSILALLTTSAAAAAEQCDGGTDGVTCGEHWTEGSTWDGTYGVGQQMSALSVIQSLLIDSAPELYTNATGGTSVGDASAGTGSTSADGTVSAPTSTADRAGAGILTAIVLCGVVGGIGFMVVGV</sequence>
<dbReference type="OrthoDB" id="4187847at2759"/>
<dbReference type="GO" id="GO:0016052">
    <property type="term" value="P:carbohydrate catabolic process"/>
    <property type="evidence" value="ECO:0007669"/>
    <property type="project" value="InterPro"/>
</dbReference>
<reference evidence="12 13" key="1">
    <citation type="submission" date="2018-05" db="EMBL/GenBank/DDBJ databases">
        <title>Genome sequencing and assembly of the regulated plant pathogen Lachnellula willkommii and related sister species for the development of diagnostic species identification markers.</title>
        <authorList>
            <person name="Giroux E."/>
            <person name="Bilodeau G."/>
        </authorList>
    </citation>
    <scope>NUCLEOTIDE SEQUENCE [LARGE SCALE GENOMIC DNA]</scope>
    <source>
        <strain evidence="12 13">CBS 268.59</strain>
    </source>
</reference>
<dbReference type="FunFam" id="1.50.10.20:FF:000006">
    <property type="entry name" value="Mannan endo-1,6-alpha-mannosidase"/>
    <property type="match status" value="1"/>
</dbReference>
<evidence type="ECO:0000313" key="12">
    <source>
        <dbReference type="EMBL" id="TVY58987.1"/>
    </source>
</evidence>
<evidence type="ECO:0000256" key="8">
    <source>
        <dbReference type="ARBA" id="ARBA00023180"/>
    </source>
</evidence>
<dbReference type="InterPro" id="IPR014480">
    <property type="entry name" value="Mannan-1_6-alpha_mannosidase"/>
</dbReference>
<dbReference type="EMBL" id="QGMK01002396">
    <property type="protein sequence ID" value="TVY58987.1"/>
    <property type="molecule type" value="Genomic_DNA"/>
</dbReference>
<evidence type="ECO:0000256" key="2">
    <source>
        <dbReference type="ARBA" id="ARBA00004308"/>
    </source>
</evidence>
<dbReference type="GO" id="GO:0008496">
    <property type="term" value="F:mannan endo-1,6-alpha-mannosidase activity"/>
    <property type="evidence" value="ECO:0007669"/>
    <property type="project" value="UniProtKB-UniRule"/>
</dbReference>
<evidence type="ECO:0000256" key="10">
    <source>
        <dbReference type="PIRNR" id="PIRNR016302"/>
    </source>
</evidence>
<comment type="subcellular location">
    <subcellularLocation>
        <location evidence="2">Endomembrane system</location>
    </subcellularLocation>
</comment>
<dbReference type="Gene3D" id="1.50.10.20">
    <property type="match status" value="1"/>
</dbReference>
<dbReference type="Proteomes" id="UP000469558">
    <property type="component" value="Unassembled WGS sequence"/>
</dbReference>
<dbReference type="GO" id="GO:0009272">
    <property type="term" value="P:fungal-type cell wall biogenesis"/>
    <property type="evidence" value="ECO:0007669"/>
    <property type="project" value="TreeGrafter"/>
</dbReference>
<evidence type="ECO:0000256" key="1">
    <source>
        <dbReference type="ARBA" id="ARBA00001452"/>
    </source>
</evidence>
<evidence type="ECO:0000256" key="5">
    <source>
        <dbReference type="ARBA" id="ARBA00022729"/>
    </source>
</evidence>
<dbReference type="EC" id="3.2.1.101" evidence="4 10"/>
<keyword evidence="6 10" id="KW-0378">Hydrolase</keyword>
<proteinExistence type="inferred from homology"/>
<dbReference type="SUPFAM" id="SSF48208">
    <property type="entry name" value="Six-hairpin glycosidases"/>
    <property type="match status" value="1"/>
</dbReference>
<dbReference type="InterPro" id="IPR008928">
    <property type="entry name" value="6-hairpin_glycosidase_sf"/>
</dbReference>
<comment type="similarity">
    <text evidence="3 10">Belongs to the glycosyl hydrolase 76 family.</text>
</comment>
<dbReference type="PIRSF" id="PIRSF016302">
    <property type="entry name" value="Man_a_manosd"/>
    <property type="match status" value="1"/>
</dbReference>
<keyword evidence="8" id="KW-0325">Glycoprotein</keyword>
<dbReference type="PANTHER" id="PTHR12145">
    <property type="entry name" value="MANNAN ENDO-1,6-ALPHA-MANNOSIDASE DCW1"/>
    <property type="match status" value="1"/>
</dbReference>
<dbReference type="GO" id="GO:0012505">
    <property type="term" value="C:endomembrane system"/>
    <property type="evidence" value="ECO:0007669"/>
    <property type="project" value="UniProtKB-SubCell"/>
</dbReference>
<dbReference type="Pfam" id="PF03663">
    <property type="entry name" value="Glyco_hydro_76"/>
    <property type="match status" value="1"/>
</dbReference>
<evidence type="ECO:0000256" key="4">
    <source>
        <dbReference type="ARBA" id="ARBA00012350"/>
    </source>
</evidence>
<name>A0A8T9BSM1_9HELO</name>
<keyword evidence="11" id="KW-0812">Transmembrane</keyword>
<keyword evidence="7 11" id="KW-0472">Membrane</keyword>
<evidence type="ECO:0000256" key="6">
    <source>
        <dbReference type="ARBA" id="ARBA00022801"/>
    </source>
</evidence>
<gene>
    <name evidence="12" type="primary">DCW1_6</name>
    <name evidence="12" type="ORF">LSUE1_G009751</name>
</gene>
<dbReference type="InterPro" id="IPR005198">
    <property type="entry name" value="Glyco_hydro_76"/>
</dbReference>
<comment type="catalytic activity">
    <reaction evidence="1 10">
        <text>Random hydrolysis of (1-&gt;6)-alpha-D-mannosidic linkages in unbranched (1-&gt;6)-mannans.</text>
        <dbReference type="EC" id="3.2.1.101"/>
    </reaction>
</comment>
<feature type="transmembrane region" description="Helical" evidence="11">
    <location>
        <begin position="448"/>
        <end position="470"/>
    </location>
</feature>
<dbReference type="AlphaFoldDB" id="A0A8T9BSM1"/>
<keyword evidence="11" id="KW-1133">Transmembrane helix</keyword>
<comment type="caution">
    <text evidence="12">The sequence shown here is derived from an EMBL/GenBank/DDBJ whole genome shotgun (WGS) entry which is preliminary data.</text>
</comment>
<evidence type="ECO:0000313" key="13">
    <source>
        <dbReference type="Proteomes" id="UP000469558"/>
    </source>
</evidence>
<organism evidence="12 13">
    <name type="scientific">Lachnellula suecica</name>
    <dbReference type="NCBI Taxonomy" id="602035"/>
    <lineage>
        <taxon>Eukaryota</taxon>
        <taxon>Fungi</taxon>
        <taxon>Dikarya</taxon>
        <taxon>Ascomycota</taxon>
        <taxon>Pezizomycotina</taxon>
        <taxon>Leotiomycetes</taxon>
        <taxon>Helotiales</taxon>
        <taxon>Lachnaceae</taxon>
        <taxon>Lachnellula</taxon>
    </lineage>
</organism>
<dbReference type="PANTHER" id="PTHR12145:SF41">
    <property type="entry name" value="MANNAN ENDO-1,6-ALPHA-MANNOSIDASE"/>
    <property type="match status" value="1"/>
</dbReference>
<keyword evidence="5" id="KW-0732">Signal</keyword>
<evidence type="ECO:0000256" key="7">
    <source>
        <dbReference type="ARBA" id="ARBA00023136"/>
    </source>
</evidence>